<dbReference type="RefSeq" id="WP_247975644.1">
    <property type="nucleotide sequence ID" value="NZ_CP095848.1"/>
</dbReference>
<dbReference type="SUPFAM" id="SSF49452">
    <property type="entry name" value="Starch-binding domain-like"/>
    <property type="match status" value="1"/>
</dbReference>
<dbReference type="Gene3D" id="2.60.40.1120">
    <property type="entry name" value="Carboxypeptidase-like, regulatory domain"/>
    <property type="match status" value="1"/>
</dbReference>
<dbReference type="Pfam" id="PF13620">
    <property type="entry name" value="CarboxypepD_reg"/>
    <property type="match status" value="1"/>
</dbReference>
<evidence type="ECO:0000313" key="2">
    <source>
        <dbReference type="Proteomes" id="UP000829647"/>
    </source>
</evidence>
<dbReference type="Proteomes" id="UP000829647">
    <property type="component" value="Chromosome"/>
</dbReference>
<sequence>MLVGRSTKDDEATPSLTGNLYGFVNPVDELGNPAAKSGVSVTLDGANPAATVSTDANGRFEFANLKAGTYNLTYTRPDLGTYRRVSVGHVGGDQPTFAFTSFLTQSSSTRILNPTVSSNSYSGTATLQFSLVNPVMPTGSLYRYQMYVGSTPNVTTETGTLYANTTYGTSSSYASQVLTRASLNAAGLASGRTAYVVVYGVPNTFSSYIDPATGRTVYMGLGVASNTVAFIVP</sequence>
<evidence type="ECO:0000313" key="1">
    <source>
        <dbReference type="EMBL" id="UPL49451.1"/>
    </source>
</evidence>
<organism evidence="1 2">
    <name type="scientific">Hymenobacter sublimis</name>
    <dbReference type="NCBI Taxonomy" id="2933777"/>
    <lineage>
        <taxon>Bacteria</taxon>
        <taxon>Pseudomonadati</taxon>
        <taxon>Bacteroidota</taxon>
        <taxon>Cytophagia</taxon>
        <taxon>Cytophagales</taxon>
        <taxon>Hymenobacteraceae</taxon>
        <taxon>Hymenobacter</taxon>
    </lineage>
</organism>
<dbReference type="EMBL" id="CP095848">
    <property type="protein sequence ID" value="UPL49451.1"/>
    <property type="molecule type" value="Genomic_DNA"/>
</dbReference>
<name>A0ABY4JCE3_9BACT</name>
<accession>A0ABY4JCE3</accession>
<dbReference type="InterPro" id="IPR013784">
    <property type="entry name" value="Carb-bd-like_fold"/>
</dbReference>
<reference evidence="1 2" key="1">
    <citation type="submission" date="2022-04" db="EMBL/GenBank/DDBJ databases">
        <title>Hymenobacter sp. isolated from the air.</title>
        <authorList>
            <person name="Won M."/>
            <person name="Lee C.-M."/>
            <person name="Woen H.-Y."/>
            <person name="Kwon S.-W."/>
        </authorList>
    </citation>
    <scope>NUCLEOTIDE SEQUENCE [LARGE SCALE GENOMIC DNA]</scope>
    <source>
        <strain evidence="2">5516 S-25</strain>
    </source>
</reference>
<keyword evidence="2" id="KW-1185">Reference proteome</keyword>
<proteinExistence type="predicted"/>
<gene>
    <name evidence="1" type="ORF">MWH26_00715</name>
</gene>
<protein>
    <submittedName>
        <fullName evidence="1">Carboxypeptidase-like regulatory domain-containing protein</fullName>
    </submittedName>
</protein>